<protein>
    <submittedName>
        <fullName evidence="1">Uncharacterized protein</fullName>
    </submittedName>
</protein>
<evidence type="ECO:0000313" key="2">
    <source>
        <dbReference type="Proteomes" id="UP000664628"/>
    </source>
</evidence>
<gene>
    <name evidence="1" type="ORF">J2I46_31000</name>
</gene>
<keyword evidence="2" id="KW-1185">Reference proteome</keyword>
<accession>A0ABS3JVU9</accession>
<organism evidence="1 2">
    <name type="scientific">Fibrella forsythiae</name>
    <dbReference type="NCBI Taxonomy" id="2817061"/>
    <lineage>
        <taxon>Bacteria</taxon>
        <taxon>Pseudomonadati</taxon>
        <taxon>Bacteroidota</taxon>
        <taxon>Cytophagia</taxon>
        <taxon>Cytophagales</taxon>
        <taxon>Spirosomataceae</taxon>
        <taxon>Fibrella</taxon>
    </lineage>
</organism>
<dbReference type="Proteomes" id="UP000664628">
    <property type="component" value="Unassembled WGS sequence"/>
</dbReference>
<evidence type="ECO:0000313" key="1">
    <source>
        <dbReference type="EMBL" id="MBO0953042.1"/>
    </source>
</evidence>
<proteinExistence type="predicted"/>
<reference evidence="1 2" key="1">
    <citation type="submission" date="2021-03" db="EMBL/GenBank/DDBJ databases">
        <title>Fibrella sp. HMF5405 genome sequencing and assembly.</title>
        <authorList>
            <person name="Kang H."/>
            <person name="Kim H."/>
            <person name="Bae S."/>
            <person name="Joh K."/>
        </authorList>
    </citation>
    <scope>NUCLEOTIDE SEQUENCE [LARGE SCALE GENOMIC DNA]</scope>
    <source>
        <strain evidence="1 2">HMF5405</strain>
    </source>
</reference>
<sequence>MSQFNRIPQQVYTDAFIKALLIRSDGSKATFVIFPWDSPQKRAKMFGYFQRRVRAQEGGRFRKVQFYDKRDGDRLVGEMDALYRYTGEVASWV</sequence>
<dbReference type="RefSeq" id="WP_207332994.1">
    <property type="nucleotide sequence ID" value="NZ_JAFMYW010000018.1"/>
</dbReference>
<dbReference type="EMBL" id="JAFMYW010000018">
    <property type="protein sequence ID" value="MBO0953042.1"/>
    <property type="molecule type" value="Genomic_DNA"/>
</dbReference>
<comment type="caution">
    <text evidence="1">The sequence shown here is derived from an EMBL/GenBank/DDBJ whole genome shotgun (WGS) entry which is preliminary data.</text>
</comment>
<name>A0ABS3JVU9_9BACT</name>